<keyword evidence="2" id="KW-1133">Transmembrane helix</keyword>
<keyword evidence="2" id="KW-0812">Transmembrane</keyword>
<evidence type="ECO:0000256" key="1">
    <source>
        <dbReference type="SAM" id="MobiDB-lite"/>
    </source>
</evidence>
<feature type="compositionally biased region" description="Acidic residues" evidence="1">
    <location>
        <begin position="7"/>
        <end position="19"/>
    </location>
</feature>
<dbReference type="RefSeq" id="WP_089672215.1">
    <property type="nucleotide sequence ID" value="NZ_CP024845.1"/>
</dbReference>
<organism evidence="3 4">
    <name type="scientific">Halohasta litchfieldiae</name>
    <dbReference type="NCBI Taxonomy" id="1073996"/>
    <lineage>
        <taxon>Archaea</taxon>
        <taxon>Methanobacteriati</taxon>
        <taxon>Methanobacteriota</taxon>
        <taxon>Stenosarchaea group</taxon>
        <taxon>Halobacteria</taxon>
        <taxon>Halobacteriales</taxon>
        <taxon>Haloferacaceae</taxon>
        <taxon>Halohasta</taxon>
    </lineage>
</organism>
<dbReference type="Proteomes" id="UP000198888">
    <property type="component" value="Unassembled WGS sequence"/>
</dbReference>
<reference evidence="3 4" key="1">
    <citation type="submission" date="2016-10" db="EMBL/GenBank/DDBJ databases">
        <authorList>
            <person name="de Groot N.N."/>
        </authorList>
    </citation>
    <scope>NUCLEOTIDE SEQUENCE [LARGE SCALE GENOMIC DNA]</scope>
    <source>
        <strain evidence="3 4">DSM 22187</strain>
    </source>
</reference>
<evidence type="ECO:0000256" key="2">
    <source>
        <dbReference type="SAM" id="Phobius"/>
    </source>
</evidence>
<gene>
    <name evidence="3" type="ORF">SAMN05444271_10973</name>
</gene>
<accession>A0A2H4PYG3</accession>
<evidence type="ECO:0000313" key="3">
    <source>
        <dbReference type="EMBL" id="SEI84568.1"/>
    </source>
</evidence>
<evidence type="ECO:0000313" key="4">
    <source>
        <dbReference type="Proteomes" id="UP000198888"/>
    </source>
</evidence>
<dbReference type="OrthoDB" id="242095at2157"/>
<accession>A0A1H6TWW1</accession>
<sequence length="163" mass="16370">MARSDEEIVDEIVSDEVAPDESTTGSAATNTSDDGSTGRLAGLFSLKAFLLSAALIGVGVVGGGAIPLVGTLGSLGGLFVATFIIGLIASERRYLETALAGGGIVGASFAVSLLSTGVLPVGMDFFREYGLAFGGVGVALGVVVGLLGHYFGRDLRDGLTQEV</sequence>
<dbReference type="KEGG" id="hae:halTADL_0334"/>
<feature type="transmembrane region" description="Helical" evidence="2">
    <location>
        <begin position="131"/>
        <end position="151"/>
    </location>
</feature>
<feature type="transmembrane region" description="Helical" evidence="2">
    <location>
        <begin position="97"/>
        <end position="119"/>
    </location>
</feature>
<dbReference type="GeneID" id="35001160"/>
<protein>
    <submittedName>
        <fullName evidence="3">Uncharacterized protein</fullName>
    </submittedName>
</protein>
<dbReference type="AlphaFoldDB" id="A0A1H6TWW1"/>
<keyword evidence="2" id="KW-0472">Membrane</keyword>
<proteinExistence type="predicted"/>
<keyword evidence="4" id="KW-1185">Reference proteome</keyword>
<feature type="transmembrane region" description="Helical" evidence="2">
    <location>
        <begin position="48"/>
        <end position="66"/>
    </location>
</feature>
<dbReference type="EMBL" id="FNYR01000009">
    <property type="protein sequence ID" value="SEI84568.1"/>
    <property type="molecule type" value="Genomic_DNA"/>
</dbReference>
<feature type="compositionally biased region" description="Polar residues" evidence="1">
    <location>
        <begin position="21"/>
        <end position="34"/>
    </location>
</feature>
<dbReference type="STRING" id="1073996.SAMN05444271_10973"/>
<name>A0A1H6TWW1_9EURY</name>
<feature type="region of interest" description="Disordered" evidence="1">
    <location>
        <begin position="1"/>
        <end position="34"/>
    </location>
</feature>
<feature type="transmembrane region" description="Helical" evidence="2">
    <location>
        <begin position="72"/>
        <end position="90"/>
    </location>
</feature>